<dbReference type="VEuPathDB" id="PlasmoDB:PCOAH_00040830"/>
<dbReference type="Proteomes" id="UP000092716">
    <property type="component" value="Chromosome 12"/>
</dbReference>
<feature type="domain" description="THIF-type NAD/FAD binding fold" evidence="1">
    <location>
        <begin position="8"/>
        <end position="553"/>
    </location>
</feature>
<dbReference type="InterPro" id="IPR045886">
    <property type="entry name" value="ThiF/MoeB/HesA"/>
</dbReference>
<protein>
    <recommendedName>
        <fullName evidence="1">THIF-type NAD/FAD binding fold domain-containing protein</fullName>
    </recommendedName>
</protein>
<dbReference type="AlphaFoldDB" id="A0A1B1E4Q5"/>
<sequence length="573" mass="66160">MEQGEEFTRQISLWGTTHQEILMSSSVCLLGSSLIILEVAKGLLLSGIRNITIVDNTCVTTEDAKYYIFSKGHEILNEYKCKVVKENLMKMNQLANITCIVEDPLNYMNEVESNGDTYDVIVCNLSVKNNLSVENICRRKGKKIITCHAEGYLGYIHVSARGHLYLHTCGKKRREKSEWGIYTHLSLSLYDELKEYIRRVDYGNIRGGRWRDKIVFLAKCYQDFRAEGGSGINRVDHNYCECDNENHCDRPFLTFLGEKLKLKVAPRFPPPDEATCTMLSPRSVTQRIKEALLGKRTEGPPYNHIFIFLVVLKSFIKDRKGLPFLLDLKNEQPNDSATTNCLDKILLNRKMKDEKQIEKLIDKKKRKYEFRKLFDLSHFVYFFWNFLFIRRVEWSGWGDNSLREHFLEFAFLYGSGLKPIREGTPRPLYRHFLKQKTRGDLLLCGRHVNLLHFGERDPNGKIKKELNKRVELSAPHDEGDTNMVEQDDAKGLHFLLSYVDAQRNVLFNTVRKVESTFHRMVCNADRYGVCAQMVIAGLVTQEGVKICSQYLEPQLGYFFFTGGKRCGGSNIGT</sequence>
<dbReference type="KEGG" id="pcot:PCOAH_00040830"/>
<proteinExistence type="predicted"/>
<organism evidence="2 3">
    <name type="scientific">Plasmodium coatneyi</name>
    <dbReference type="NCBI Taxonomy" id="208452"/>
    <lineage>
        <taxon>Eukaryota</taxon>
        <taxon>Sar</taxon>
        <taxon>Alveolata</taxon>
        <taxon>Apicomplexa</taxon>
        <taxon>Aconoidasida</taxon>
        <taxon>Haemosporida</taxon>
        <taxon>Plasmodiidae</taxon>
        <taxon>Plasmodium</taxon>
    </lineage>
</organism>
<evidence type="ECO:0000313" key="2">
    <source>
        <dbReference type="EMBL" id="ANQ09988.1"/>
    </source>
</evidence>
<dbReference type="GeneID" id="30910814"/>
<dbReference type="EMBL" id="CP016250">
    <property type="protein sequence ID" value="ANQ09988.1"/>
    <property type="molecule type" value="Genomic_DNA"/>
</dbReference>
<dbReference type="InterPro" id="IPR035985">
    <property type="entry name" value="Ubiquitin-activating_enz"/>
</dbReference>
<dbReference type="RefSeq" id="XP_019916683.1">
    <property type="nucleotide sequence ID" value="XM_020060871.1"/>
</dbReference>
<gene>
    <name evidence="2" type="ORF">PCOAH_00040830</name>
</gene>
<dbReference type="Pfam" id="PF00899">
    <property type="entry name" value="ThiF"/>
    <property type="match status" value="1"/>
</dbReference>
<evidence type="ECO:0000313" key="3">
    <source>
        <dbReference type="Proteomes" id="UP000092716"/>
    </source>
</evidence>
<evidence type="ECO:0000259" key="1">
    <source>
        <dbReference type="Pfam" id="PF00899"/>
    </source>
</evidence>
<reference evidence="3" key="1">
    <citation type="submission" date="2016-06" db="EMBL/GenBank/DDBJ databases">
        <title>First high quality genome sequence of Plasmodium coatneyi using continuous long reads from single molecule, real-time sequencing.</title>
        <authorList>
            <person name="Chien J.-T."/>
            <person name="Pakala S.B."/>
            <person name="Geraldo J.A."/>
            <person name="Lapp S.A."/>
            <person name="Barnwell J.W."/>
            <person name="Kissinger J.C."/>
            <person name="Galinski M.R."/>
            <person name="Humphrey J.C."/>
        </authorList>
    </citation>
    <scope>NUCLEOTIDE SEQUENCE [LARGE SCALE GENOMIC DNA]</scope>
    <source>
        <strain evidence="3">Hackeri</strain>
    </source>
</reference>
<keyword evidence="3" id="KW-1185">Reference proteome</keyword>
<accession>A0A1B1E4Q5</accession>
<dbReference type="PANTHER" id="PTHR10953">
    <property type="entry name" value="UBIQUITIN-ACTIVATING ENZYME E1"/>
    <property type="match status" value="1"/>
</dbReference>
<dbReference type="GO" id="GO:0005737">
    <property type="term" value="C:cytoplasm"/>
    <property type="evidence" value="ECO:0007669"/>
    <property type="project" value="TreeGrafter"/>
</dbReference>
<dbReference type="GO" id="GO:0016925">
    <property type="term" value="P:protein sumoylation"/>
    <property type="evidence" value="ECO:0007669"/>
    <property type="project" value="TreeGrafter"/>
</dbReference>
<dbReference type="PANTHER" id="PTHR10953:SF162">
    <property type="entry name" value="SUMO-ACTIVATING ENZYME SUBUNIT 1"/>
    <property type="match status" value="1"/>
</dbReference>
<dbReference type="GO" id="GO:0031510">
    <property type="term" value="C:SUMO activating enzyme complex"/>
    <property type="evidence" value="ECO:0007669"/>
    <property type="project" value="TreeGrafter"/>
</dbReference>
<dbReference type="GO" id="GO:0019948">
    <property type="term" value="F:SUMO activating enzyme activity"/>
    <property type="evidence" value="ECO:0007669"/>
    <property type="project" value="TreeGrafter"/>
</dbReference>
<dbReference type="OrthoDB" id="1708823at2759"/>
<dbReference type="Gene3D" id="3.40.50.720">
    <property type="entry name" value="NAD(P)-binding Rossmann-like Domain"/>
    <property type="match status" value="1"/>
</dbReference>
<name>A0A1B1E4Q5_9APIC</name>
<dbReference type="InterPro" id="IPR000594">
    <property type="entry name" value="ThiF_NAD_FAD-bd"/>
</dbReference>
<dbReference type="SUPFAM" id="SSF69572">
    <property type="entry name" value="Activating enzymes of the ubiquitin-like proteins"/>
    <property type="match status" value="1"/>
</dbReference>